<organism evidence="2 3">
    <name type="scientific">Microbulbifer okhotskensis</name>
    <dbReference type="NCBI Taxonomy" id="2926617"/>
    <lineage>
        <taxon>Bacteria</taxon>
        <taxon>Pseudomonadati</taxon>
        <taxon>Pseudomonadota</taxon>
        <taxon>Gammaproteobacteria</taxon>
        <taxon>Cellvibrionales</taxon>
        <taxon>Microbulbiferaceae</taxon>
        <taxon>Microbulbifer</taxon>
    </lineage>
</organism>
<dbReference type="AlphaFoldDB" id="A0A9X2ERN3"/>
<dbReference type="InterPro" id="IPR036390">
    <property type="entry name" value="WH_DNA-bd_sf"/>
</dbReference>
<reference evidence="2" key="1">
    <citation type="journal article" date="2022" name="Arch. Microbiol.">
        <title>Microbulbifer okhotskensis sp. nov., isolated from a deep bottom sediment of the Okhotsk Sea.</title>
        <authorList>
            <person name="Romanenko L."/>
            <person name="Kurilenko V."/>
            <person name="Otstavnykh N."/>
            <person name="Velansky P."/>
            <person name="Isaeva M."/>
            <person name="Mikhailov V."/>
        </authorList>
    </citation>
    <scope>NUCLEOTIDE SEQUENCE</scope>
    <source>
        <strain evidence="2">OS29</strain>
    </source>
</reference>
<dbReference type="SUPFAM" id="SSF46785">
    <property type="entry name" value="Winged helix' DNA-binding domain"/>
    <property type="match status" value="1"/>
</dbReference>
<feature type="domain" description="HTH lysR-type" evidence="1">
    <location>
        <begin position="1"/>
        <end position="58"/>
    </location>
</feature>
<accession>A0A9X2ERN3</accession>
<comment type="caution">
    <text evidence="2">The sequence shown here is derived from an EMBL/GenBank/DDBJ whole genome shotgun (WGS) entry which is preliminary data.</text>
</comment>
<dbReference type="InterPro" id="IPR000847">
    <property type="entry name" value="LysR_HTH_N"/>
</dbReference>
<dbReference type="EMBL" id="JALBWM010000444">
    <property type="protein sequence ID" value="MCO1337162.1"/>
    <property type="molecule type" value="Genomic_DNA"/>
</dbReference>
<dbReference type="Pfam" id="PF00126">
    <property type="entry name" value="HTH_1"/>
    <property type="match status" value="1"/>
</dbReference>
<dbReference type="GO" id="GO:0003700">
    <property type="term" value="F:DNA-binding transcription factor activity"/>
    <property type="evidence" value="ECO:0007669"/>
    <property type="project" value="InterPro"/>
</dbReference>
<evidence type="ECO:0000259" key="1">
    <source>
        <dbReference type="PROSITE" id="PS50931"/>
    </source>
</evidence>
<name>A0A9X2ERN3_9GAMM</name>
<sequence>MLKNIRYLLVFAKVVETGSFRATAAHLDISVASASLYISKLEESLGVALLYRQYFGQF</sequence>
<dbReference type="Gene3D" id="1.10.10.10">
    <property type="entry name" value="Winged helix-like DNA-binding domain superfamily/Winged helix DNA-binding domain"/>
    <property type="match status" value="1"/>
</dbReference>
<dbReference type="PROSITE" id="PS50931">
    <property type="entry name" value="HTH_LYSR"/>
    <property type="match status" value="1"/>
</dbReference>
<proteinExistence type="predicted"/>
<evidence type="ECO:0000313" key="2">
    <source>
        <dbReference type="EMBL" id="MCO1337162.1"/>
    </source>
</evidence>
<keyword evidence="3" id="KW-1185">Reference proteome</keyword>
<dbReference type="Proteomes" id="UP001139028">
    <property type="component" value="Unassembled WGS sequence"/>
</dbReference>
<evidence type="ECO:0000313" key="3">
    <source>
        <dbReference type="Proteomes" id="UP001139028"/>
    </source>
</evidence>
<dbReference type="InterPro" id="IPR036388">
    <property type="entry name" value="WH-like_DNA-bd_sf"/>
</dbReference>
<dbReference type="RefSeq" id="WP_252473429.1">
    <property type="nucleotide sequence ID" value="NZ_JALBWM010000444.1"/>
</dbReference>
<protein>
    <submittedName>
        <fullName evidence="2">LysR family transcriptional regulator</fullName>
    </submittedName>
</protein>
<gene>
    <name evidence="2" type="ORF">MO867_22850</name>
</gene>